<evidence type="ECO:0000313" key="11">
    <source>
        <dbReference type="Proteomes" id="UP000625711"/>
    </source>
</evidence>
<gene>
    <name evidence="10" type="ORF">GWI33_009513</name>
</gene>
<dbReference type="GO" id="GO:0016477">
    <property type="term" value="P:cell migration"/>
    <property type="evidence" value="ECO:0007669"/>
    <property type="project" value="TreeGrafter"/>
</dbReference>
<evidence type="ECO:0000256" key="4">
    <source>
        <dbReference type="ARBA" id="ARBA00022737"/>
    </source>
</evidence>
<evidence type="ECO:0000256" key="5">
    <source>
        <dbReference type="ARBA" id="ARBA00022837"/>
    </source>
</evidence>
<dbReference type="AlphaFoldDB" id="A0A834MG26"/>
<dbReference type="PRINTS" id="PR00205">
    <property type="entry name" value="CADHERIN"/>
</dbReference>
<organism evidence="10 11">
    <name type="scientific">Rhynchophorus ferrugineus</name>
    <name type="common">Red palm weevil</name>
    <name type="synonym">Curculio ferrugineus</name>
    <dbReference type="NCBI Taxonomy" id="354439"/>
    <lineage>
        <taxon>Eukaryota</taxon>
        <taxon>Metazoa</taxon>
        <taxon>Ecdysozoa</taxon>
        <taxon>Arthropoda</taxon>
        <taxon>Hexapoda</taxon>
        <taxon>Insecta</taxon>
        <taxon>Pterygota</taxon>
        <taxon>Neoptera</taxon>
        <taxon>Endopterygota</taxon>
        <taxon>Coleoptera</taxon>
        <taxon>Polyphaga</taxon>
        <taxon>Cucujiformia</taxon>
        <taxon>Curculionidae</taxon>
        <taxon>Dryophthorinae</taxon>
        <taxon>Rhynchophorus</taxon>
    </lineage>
</organism>
<evidence type="ECO:0000256" key="7">
    <source>
        <dbReference type="ARBA" id="ARBA00023136"/>
    </source>
</evidence>
<accession>A0A834MG26</accession>
<dbReference type="EMBL" id="JAACXV010004509">
    <property type="protein sequence ID" value="KAF7277034.1"/>
    <property type="molecule type" value="Genomic_DNA"/>
</dbReference>
<evidence type="ECO:0000256" key="8">
    <source>
        <dbReference type="PROSITE-ProRule" id="PRU00043"/>
    </source>
</evidence>
<evidence type="ECO:0000313" key="10">
    <source>
        <dbReference type="EMBL" id="KAF7277034.1"/>
    </source>
</evidence>
<dbReference type="GO" id="GO:0034332">
    <property type="term" value="P:adherens junction organization"/>
    <property type="evidence" value="ECO:0007669"/>
    <property type="project" value="TreeGrafter"/>
</dbReference>
<dbReference type="GO" id="GO:0044331">
    <property type="term" value="P:cell-cell adhesion mediated by cadherin"/>
    <property type="evidence" value="ECO:0007669"/>
    <property type="project" value="TreeGrafter"/>
</dbReference>
<keyword evidence="4" id="KW-0677">Repeat</keyword>
<dbReference type="PANTHER" id="PTHR24027:SF422">
    <property type="entry name" value="CADHERIN DOMAIN-CONTAINING PROTEIN"/>
    <property type="match status" value="1"/>
</dbReference>
<evidence type="ECO:0000259" key="9">
    <source>
        <dbReference type="PROSITE" id="PS50268"/>
    </source>
</evidence>
<keyword evidence="5 8" id="KW-0106">Calcium</keyword>
<sequence length="108" mass="12081">LNISEVTVVGTRVLQGVHAIDNDQQGPFSSVKYSVLSGPHSDYFEFENELEGTLVLKKSLDYESLKQFDVGIRAQDHGDPPKNTDTTLTVHVIDADDQNPKFLDDRYT</sequence>
<evidence type="ECO:0000256" key="2">
    <source>
        <dbReference type="ARBA" id="ARBA00022692"/>
    </source>
</evidence>
<reference evidence="10" key="1">
    <citation type="submission" date="2020-08" db="EMBL/GenBank/DDBJ databases">
        <title>Genome sequencing and assembly of the red palm weevil Rhynchophorus ferrugineus.</title>
        <authorList>
            <person name="Dias G.B."/>
            <person name="Bergman C.M."/>
            <person name="Manee M."/>
        </authorList>
    </citation>
    <scope>NUCLEOTIDE SEQUENCE</scope>
    <source>
        <strain evidence="10">AA-2017</strain>
        <tissue evidence="10">Whole larva</tissue>
    </source>
</reference>
<keyword evidence="3" id="KW-0732">Signal</keyword>
<dbReference type="InterPro" id="IPR015919">
    <property type="entry name" value="Cadherin-like_sf"/>
</dbReference>
<evidence type="ECO:0000256" key="3">
    <source>
        <dbReference type="ARBA" id="ARBA00022729"/>
    </source>
</evidence>
<dbReference type="SMART" id="SM00112">
    <property type="entry name" value="CA"/>
    <property type="match status" value="1"/>
</dbReference>
<protein>
    <recommendedName>
        <fullName evidence="9">Cadherin domain-containing protein</fullName>
    </recommendedName>
</protein>
<dbReference type="PROSITE" id="PS50268">
    <property type="entry name" value="CADHERIN_2"/>
    <property type="match status" value="1"/>
</dbReference>
<dbReference type="InterPro" id="IPR039808">
    <property type="entry name" value="Cadherin"/>
</dbReference>
<comment type="subcellular location">
    <subcellularLocation>
        <location evidence="1">Membrane</location>
        <topology evidence="1">Single-pass membrane protein</topology>
    </subcellularLocation>
</comment>
<feature type="domain" description="Cadherin" evidence="9">
    <location>
        <begin position="3"/>
        <end position="102"/>
    </location>
</feature>
<dbReference type="GO" id="GO:0007156">
    <property type="term" value="P:homophilic cell adhesion via plasma membrane adhesion molecules"/>
    <property type="evidence" value="ECO:0007669"/>
    <property type="project" value="InterPro"/>
</dbReference>
<dbReference type="GO" id="GO:0008013">
    <property type="term" value="F:beta-catenin binding"/>
    <property type="evidence" value="ECO:0007669"/>
    <property type="project" value="TreeGrafter"/>
</dbReference>
<dbReference type="GO" id="GO:0016339">
    <property type="term" value="P:calcium-dependent cell-cell adhesion via plasma membrane cell adhesion molecules"/>
    <property type="evidence" value="ECO:0007669"/>
    <property type="project" value="TreeGrafter"/>
</dbReference>
<proteinExistence type="predicted"/>
<dbReference type="Gene3D" id="2.60.40.60">
    <property type="entry name" value="Cadherins"/>
    <property type="match status" value="1"/>
</dbReference>
<dbReference type="InterPro" id="IPR002126">
    <property type="entry name" value="Cadherin-like_dom"/>
</dbReference>
<dbReference type="GO" id="GO:0007043">
    <property type="term" value="P:cell-cell junction assembly"/>
    <property type="evidence" value="ECO:0007669"/>
    <property type="project" value="TreeGrafter"/>
</dbReference>
<dbReference type="CDD" id="cd11304">
    <property type="entry name" value="Cadherin_repeat"/>
    <property type="match status" value="1"/>
</dbReference>
<keyword evidence="6" id="KW-1133">Transmembrane helix</keyword>
<dbReference type="PANTHER" id="PTHR24027">
    <property type="entry name" value="CADHERIN-23"/>
    <property type="match status" value="1"/>
</dbReference>
<dbReference type="OrthoDB" id="6250271at2759"/>
<dbReference type="FunFam" id="2.60.40.60:FF:000104">
    <property type="entry name" value="cadherin-23 isoform X1"/>
    <property type="match status" value="1"/>
</dbReference>
<comment type="caution">
    <text evidence="10">The sequence shown here is derived from an EMBL/GenBank/DDBJ whole genome shotgun (WGS) entry which is preliminary data.</text>
</comment>
<dbReference type="GO" id="GO:0045296">
    <property type="term" value="F:cadherin binding"/>
    <property type="evidence" value="ECO:0007669"/>
    <property type="project" value="TreeGrafter"/>
</dbReference>
<keyword evidence="7" id="KW-0472">Membrane</keyword>
<keyword evidence="2" id="KW-0812">Transmembrane</keyword>
<feature type="non-terminal residue" evidence="10">
    <location>
        <position position="1"/>
    </location>
</feature>
<feature type="non-terminal residue" evidence="10">
    <location>
        <position position="108"/>
    </location>
</feature>
<dbReference type="Pfam" id="PF00028">
    <property type="entry name" value="Cadherin"/>
    <property type="match status" value="1"/>
</dbReference>
<dbReference type="GO" id="GO:0005509">
    <property type="term" value="F:calcium ion binding"/>
    <property type="evidence" value="ECO:0007669"/>
    <property type="project" value="UniProtKB-UniRule"/>
</dbReference>
<dbReference type="SUPFAM" id="SSF49313">
    <property type="entry name" value="Cadherin-like"/>
    <property type="match status" value="1"/>
</dbReference>
<name>A0A834MG26_RHYFE</name>
<dbReference type="GO" id="GO:0016342">
    <property type="term" value="C:catenin complex"/>
    <property type="evidence" value="ECO:0007669"/>
    <property type="project" value="TreeGrafter"/>
</dbReference>
<evidence type="ECO:0000256" key="1">
    <source>
        <dbReference type="ARBA" id="ARBA00004167"/>
    </source>
</evidence>
<evidence type="ECO:0000256" key="6">
    <source>
        <dbReference type="ARBA" id="ARBA00022989"/>
    </source>
</evidence>
<dbReference type="Proteomes" id="UP000625711">
    <property type="component" value="Unassembled WGS sequence"/>
</dbReference>
<dbReference type="GO" id="GO:0005912">
    <property type="term" value="C:adherens junction"/>
    <property type="evidence" value="ECO:0007669"/>
    <property type="project" value="TreeGrafter"/>
</dbReference>
<dbReference type="GO" id="GO:0000902">
    <property type="term" value="P:cell morphogenesis"/>
    <property type="evidence" value="ECO:0007669"/>
    <property type="project" value="TreeGrafter"/>
</dbReference>
<keyword evidence="11" id="KW-1185">Reference proteome</keyword>